<sequence>MKRNRQVYKNKEFEKKKKNTISSLALHPFTPSPLHSPPSTDIHSTPISIHTLHTNPHILIPTTQLTTHLPTHHAHTQAQVPIPHPFQYAPHTNLTSLSQPPNHLPTHPPHPRPFQYTPHKPHILIPTTLPPAHHAYNTQGR</sequence>
<keyword evidence="3" id="KW-1185">Reference proteome</keyword>
<organism evidence="2 3">
    <name type="scientific">Portunus trituberculatus</name>
    <name type="common">Swimming crab</name>
    <name type="synonym">Neptunus trituberculatus</name>
    <dbReference type="NCBI Taxonomy" id="210409"/>
    <lineage>
        <taxon>Eukaryota</taxon>
        <taxon>Metazoa</taxon>
        <taxon>Ecdysozoa</taxon>
        <taxon>Arthropoda</taxon>
        <taxon>Crustacea</taxon>
        <taxon>Multicrustacea</taxon>
        <taxon>Malacostraca</taxon>
        <taxon>Eumalacostraca</taxon>
        <taxon>Eucarida</taxon>
        <taxon>Decapoda</taxon>
        <taxon>Pleocyemata</taxon>
        <taxon>Brachyura</taxon>
        <taxon>Eubrachyura</taxon>
        <taxon>Portunoidea</taxon>
        <taxon>Portunidae</taxon>
        <taxon>Portuninae</taxon>
        <taxon>Portunus</taxon>
    </lineage>
</organism>
<comment type="caution">
    <text evidence="2">The sequence shown here is derived from an EMBL/GenBank/DDBJ whole genome shotgun (WGS) entry which is preliminary data.</text>
</comment>
<feature type="compositionally biased region" description="Polar residues" evidence="1">
    <location>
        <begin position="90"/>
        <end position="99"/>
    </location>
</feature>
<feature type="compositionally biased region" description="Pro residues" evidence="1">
    <location>
        <begin position="102"/>
        <end position="112"/>
    </location>
</feature>
<feature type="region of interest" description="Disordered" evidence="1">
    <location>
        <begin position="90"/>
        <end position="112"/>
    </location>
</feature>
<dbReference type="Proteomes" id="UP000324222">
    <property type="component" value="Unassembled WGS sequence"/>
</dbReference>
<evidence type="ECO:0000313" key="3">
    <source>
        <dbReference type="Proteomes" id="UP000324222"/>
    </source>
</evidence>
<evidence type="ECO:0000313" key="2">
    <source>
        <dbReference type="EMBL" id="MPC95560.1"/>
    </source>
</evidence>
<evidence type="ECO:0000256" key="1">
    <source>
        <dbReference type="SAM" id="MobiDB-lite"/>
    </source>
</evidence>
<accession>A0A5B7JFN1</accession>
<dbReference type="AlphaFoldDB" id="A0A5B7JFN1"/>
<dbReference type="EMBL" id="VSRR010102708">
    <property type="protein sequence ID" value="MPC95560.1"/>
    <property type="molecule type" value="Genomic_DNA"/>
</dbReference>
<proteinExistence type="predicted"/>
<gene>
    <name evidence="2" type="ORF">E2C01_090778</name>
</gene>
<protein>
    <submittedName>
        <fullName evidence="2">Uncharacterized protein</fullName>
    </submittedName>
</protein>
<reference evidence="2 3" key="1">
    <citation type="submission" date="2019-05" db="EMBL/GenBank/DDBJ databases">
        <title>Another draft genome of Portunus trituberculatus and its Hox gene families provides insights of decapod evolution.</title>
        <authorList>
            <person name="Jeong J.-H."/>
            <person name="Song I."/>
            <person name="Kim S."/>
            <person name="Choi T."/>
            <person name="Kim D."/>
            <person name="Ryu S."/>
            <person name="Kim W."/>
        </authorList>
    </citation>
    <scope>NUCLEOTIDE SEQUENCE [LARGE SCALE GENOMIC DNA]</scope>
    <source>
        <tissue evidence="2">Muscle</tissue>
    </source>
</reference>
<name>A0A5B7JFN1_PORTR</name>